<dbReference type="InterPro" id="IPR011990">
    <property type="entry name" value="TPR-like_helical_dom_sf"/>
</dbReference>
<evidence type="ECO:0000259" key="10">
    <source>
        <dbReference type="Pfam" id="PF23233"/>
    </source>
</evidence>
<dbReference type="PANTHER" id="PTHR11246">
    <property type="entry name" value="PRE-MRNA SPLICING FACTOR"/>
    <property type="match status" value="1"/>
</dbReference>
<dbReference type="GO" id="GO:0071014">
    <property type="term" value="C:post-mRNA release spliceosomal complex"/>
    <property type="evidence" value="ECO:0007669"/>
    <property type="project" value="TreeGrafter"/>
</dbReference>
<keyword evidence="5" id="KW-0677">Repeat</keyword>
<evidence type="ECO:0000256" key="6">
    <source>
        <dbReference type="ARBA" id="ARBA00023187"/>
    </source>
</evidence>
<dbReference type="GO" id="GO:0000974">
    <property type="term" value="C:Prp19 complex"/>
    <property type="evidence" value="ECO:0007669"/>
    <property type="project" value="TreeGrafter"/>
</dbReference>
<dbReference type="InterPro" id="IPR045075">
    <property type="entry name" value="Syf1-like"/>
</dbReference>
<evidence type="ECO:0000259" key="8">
    <source>
        <dbReference type="Pfam" id="PF23220"/>
    </source>
</evidence>
<dbReference type="GO" id="GO:0000349">
    <property type="term" value="P:generation of catalytic spliceosome for first transesterification step"/>
    <property type="evidence" value="ECO:0007669"/>
    <property type="project" value="TreeGrafter"/>
</dbReference>
<dbReference type="SUPFAM" id="SSF48452">
    <property type="entry name" value="TPR-like"/>
    <property type="match status" value="4"/>
</dbReference>
<keyword evidence="6" id="KW-0508">mRNA splicing</keyword>
<dbReference type="AlphaFoldDB" id="A0A7J6MJ77"/>
<feature type="domain" description="Pre-mRNA-splicing factor Syf1/CRNKL1-like C-terminal HAT-repeats" evidence="9">
    <location>
        <begin position="482"/>
        <end position="873"/>
    </location>
</feature>
<dbReference type="Pfam" id="PF23233">
    <property type="entry name" value="HAT_Syf1_CNRKL1_N"/>
    <property type="match status" value="1"/>
</dbReference>
<evidence type="ECO:0000259" key="9">
    <source>
        <dbReference type="Pfam" id="PF23231"/>
    </source>
</evidence>
<dbReference type="InterPro" id="IPR055430">
    <property type="entry name" value="HAT_Syf1_CNRKL1_C"/>
</dbReference>
<dbReference type="InterPro" id="IPR055433">
    <property type="entry name" value="HAT_Syf1-like_N"/>
</dbReference>
<sequence length="953" mass="110665">MHLCDAVIPVGRYKGYINNPFISVACDFDTKPSPRVSMQVICNTTEPAVYGQFDLVISPGSAGRAFRIDLNDENLNRLEAMNKRLTHECPHHGFQYEDFSNFEELEENWIYAVHGRYFADAFMEFLFQLHERALRELPRCYKIWHSYLKLRESWVSDLCVTDPAYDVVESCYARAVCVMGKMPRIWEEYIQFLTKRLKITSTRHVVYEALRSLPITQHYRVWTLAMNMIRELNVPVRTGGELFRSYLMLEPAHAETYVAYLEGEDQWDEAAKLLMKLVNDPDFISMEGKSNHQLWLELCDMVTTHGPSIKSVDVDAIVRSAIAKFSDQTGRLWNSLADYYVQLGNFGKARDVYEEALESISTVRDFSLVFEAYQRYLENLVTVYSEMEEENEEGEEDTAGSTADLLVEEYLTDRMEFEKKRKVTLCGVLAKLIDRRLDLQSQVKLRQNPNNVSEWISRAKLFRDDPLTVIKTFAEGVKTVDPNQADGRLSRLWIEFANYYVNTGKDLANARAVYEKAVKVEFRNSDELASIWCSWIEMEIQQKNNKQALEISRRAVGQYKGAEPGTVQAQLQRSVRLWHLAADCERFIAKNLDTTRAVYDRMIDLKVATPQTCIDYAQFEEENKYFEKSFQVYERAVSLFRWPHAKDIWVLYLSKFTKRYKGSKLERARELFDHALAHCPAKYCRMMYQMYAQFEERYGLAKESLKILHRGVAKVEKNERVRMYNLLLAKTVDLLGAPATRPIYEEAIATLDSDRQIVQMCLQYSNIERAMGEIDRARAILKHCSQYCDPSKEKSEDYIGNFWDEWKEFELAYGNADTYRELRRIWRSVMAQYSRQHFNATDISHQITEQLERDKQDGEGDDDQADPMAAAERLAERKRGRRDDGTGDSVAKRLRLQEEKLDFIEASSFSGEKEGFSFKMGSRGLGYYRDLGGLLALDTTGQADDDIQLSDDL</sequence>
<dbReference type="FunFam" id="1.25.40.10:FF:000023">
    <property type="entry name" value="Pre-mRNA-splicing factor SYF1"/>
    <property type="match status" value="1"/>
</dbReference>
<evidence type="ECO:0000256" key="5">
    <source>
        <dbReference type="ARBA" id="ARBA00022737"/>
    </source>
</evidence>
<gene>
    <name evidence="11" type="primary">XAB2</name>
    <name evidence="11" type="ORF">FOL47_001469</name>
</gene>
<protein>
    <submittedName>
        <fullName evidence="11">Pre-mRNA-splicing factor SYF1</fullName>
    </submittedName>
</protein>
<evidence type="ECO:0000256" key="7">
    <source>
        <dbReference type="ARBA" id="ARBA00023242"/>
    </source>
</evidence>
<comment type="subcellular location">
    <subcellularLocation>
        <location evidence="1">Nucleus</location>
    </subcellularLocation>
</comment>
<dbReference type="OrthoDB" id="10067343at2759"/>
<dbReference type="GO" id="GO:0071007">
    <property type="term" value="C:U2-type catalytic step 2 spliceosome"/>
    <property type="evidence" value="ECO:0007669"/>
    <property type="project" value="TreeGrafter"/>
</dbReference>
<keyword evidence="12" id="KW-1185">Reference proteome</keyword>
<reference evidence="11 12" key="1">
    <citation type="submission" date="2020-04" db="EMBL/GenBank/DDBJ databases">
        <title>Perkinsus chesapeaki whole genome sequence.</title>
        <authorList>
            <person name="Bogema D.R."/>
        </authorList>
    </citation>
    <scope>NUCLEOTIDE SEQUENCE [LARGE SCALE GENOMIC DNA]</scope>
    <source>
        <strain evidence="11">ATCC PRA-425</strain>
    </source>
</reference>
<dbReference type="Pfam" id="PF23220">
    <property type="entry name" value="HAT_Syf1_M"/>
    <property type="match status" value="1"/>
</dbReference>
<evidence type="ECO:0000256" key="1">
    <source>
        <dbReference type="ARBA" id="ARBA00004123"/>
    </source>
</evidence>
<dbReference type="Proteomes" id="UP000591131">
    <property type="component" value="Unassembled WGS sequence"/>
</dbReference>
<evidence type="ECO:0000313" key="12">
    <source>
        <dbReference type="Proteomes" id="UP000591131"/>
    </source>
</evidence>
<comment type="similarity">
    <text evidence="2">Belongs to the crooked-neck family.</text>
</comment>
<evidence type="ECO:0000256" key="4">
    <source>
        <dbReference type="ARBA" id="ARBA00022728"/>
    </source>
</evidence>
<dbReference type="SMART" id="SM00386">
    <property type="entry name" value="HAT"/>
    <property type="match status" value="9"/>
</dbReference>
<evidence type="ECO:0000256" key="3">
    <source>
        <dbReference type="ARBA" id="ARBA00022664"/>
    </source>
</evidence>
<evidence type="ECO:0000313" key="11">
    <source>
        <dbReference type="EMBL" id="KAF4671545.1"/>
    </source>
</evidence>
<dbReference type="PANTHER" id="PTHR11246:SF5">
    <property type="entry name" value="PRE-MRNA-SPLICING FACTOR SYF1"/>
    <property type="match status" value="1"/>
</dbReference>
<feature type="domain" description="Pre-mRNA-splicing factor SYF1 central HAT repeats" evidence="8">
    <location>
        <begin position="255"/>
        <end position="480"/>
    </location>
</feature>
<dbReference type="Gene3D" id="1.25.40.10">
    <property type="entry name" value="Tetratricopeptide repeat domain"/>
    <property type="match status" value="4"/>
</dbReference>
<name>A0A7J6MJ77_PERCH</name>
<organism evidence="11 12">
    <name type="scientific">Perkinsus chesapeaki</name>
    <name type="common">Clam parasite</name>
    <name type="synonym">Perkinsus andrewsi</name>
    <dbReference type="NCBI Taxonomy" id="330153"/>
    <lineage>
        <taxon>Eukaryota</taxon>
        <taxon>Sar</taxon>
        <taxon>Alveolata</taxon>
        <taxon>Perkinsozoa</taxon>
        <taxon>Perkinsea</taxon>
        <taxon>Perkinsida</taxon>
        <taxon>Perkinsidae</taxon>
        <taxon>Perkinsus</taxon>
    </lineage>
</organism>
<dbReference type="Pfam" id="PF23231">
    <property type="entry name" value="HAT_Syf1_CNRKL1_C"/>
    <property type="match status" value="1"/>
</dbReference>
<dbReference type="EMBL" id="JAAPAO010000135">
    <property type="protein sequence ID" value="KAF4671545.1"/>
    <property type="molecule type" value="Genomic_DNA"/>
</dbReference>
<comment type="caution">
    <text evidence="11">The sequence shown here is derived from an EMBL/GenBank/DDBJ whole genome shotgun (WGS) entry which is preliminary data.</text>
</comment>
<feature type="domain" description="Pre-mRNA-splicing factor Syf1-like N-terminal HAT-repeats" evidence="10">
    <location>
        <begin position="124"/>
        <end position="251"/>
    </location>
</feature>
<dbReference type="FunFam" id="1.25.40.10:FF:000137">
    <property type="entry name" value="Pre-mRNA-splicing factor syf1"/>
    <property type="match status" value="1"/>
</dbReference>
<accession>A0A7J6MJ77</accession>
<keyword evidence="4" id="KW-0747">Spliceosome</keyword>
<proteinExistence type="inferred from homology"/>
<evidence type="ECO:0000256" key="2">
    <source>
        <dbReference type="ARBA" id="ARBA00008644"/>
    </source>
</evidence>
<dbReference type="InterPro" id="IPR003107">
    <property type="entry name" value="HAT"/>
</dbReference>
<keyword evidence="7" id="KW-0539">Nucleus</keyword>
<keyword evidence="3" id="KW-0507">mRNA processing</keyword>
<dbReference type="InterPro" id="IPR056350">
    <property type="entry name" value="HAT_Syf1_central"/>
</dbReference>